<accession>A0A8H7D9W6</accession>
<reference evidence="2" key="1">
    <citation type="submission" date="2020-05" db="EMBL/GenBank/DDBJ databases">
        <title>Mycena genomes resolve the evolution of fungal bioluminescence.</title>
        <authorList>
            <person name="Tsai I.J."/>
        </authorList>
    </citation>
    <scope>NUCLEOTIDE SEQUENCE</scope>
    <source>
        <strain evidence="2">160909Yilan</strain>
    </source>
</reference>
<feature type="transmembrane region" description="Helical" evidence="1">
    <location>
        <begin position="83"/>
        <end position="111"/>
    </location>
</feature>
<evidence type="ECO:0000313" key="3">
    <source>
        <dbReference type="Proteomes" id="UP000623467"/>
    </source>
</evidence>
<keyword evidence="1" id="KW-0472">Membrane</keyword>
<feature type="transmembrane region" description="Helical" evidence="1">
    <location>
        <begin position="132"/>
        <end position="156"/>
    </location>
</feature>
<feature type="transmembrane region" description="Helical" evidence="1">
    <location>
        <begin position="243"/>
        <end position="260"/>
    </location>
</feature>
<gene>
    <name evidence="2" type="ORF">MSAN_01085600</name>
</gene>
<dbReference type="OrthoDB" id="3250682at2759"/>
<dbReference type="Proteomes" id="UP000623467">
    <property type="component" value="Unassembled WGS sequence"/>
</dbReference>
<keyword evidence="1" id="KW-1133">Transmembrane helix</keyword>
<feature type="transmembrane region" description="Helical" evidence="1">
    <location>
        <begin position="205"/>
        <end position="223"/>
    </location>
</feature>
<comment type="caution">
    <text evidence="2">The sequence shown here is derived from an EMBL/GenBank/DDBJ whole genome shotgun (WGS) entry which is preliminary data.</text>
</comment>
<organism evidence="2 3">
    <name type="scientific">Mycena sanguinolenta</name>
    <dbReference type="NCBI Taxonomy" id="230812"/>
    <lineage>
        <taxon>Eukaryota</taxon>
        <taxon>Fungi</taxon>
        <taxon>Dikarya</taxon>
        <taxon>Basidiomycota</taxon>
        <taxon>Agaricomycotina</taxon>
        <taxon>Agaricomycetes</taxon>
        <taxon>Agaricomycetidae</taxon>
        <taxon>Agaricales</taxon>
        <taxon>Marasmiineae</taxon>
        <taxon>Mycenaceae</taxon>
        <taxon>Mycena</taxon>
    </lineage>
</organism>
<feature type="transmembrane region" description="Helical" evidence="1">
    <location>
        <begin position="312"/>
        <end position="331"/>
    </location>
</feature>
<sequence length="385" mass="41671">MPTGGAIINVEIGSCLLIAVILHGFSGTFRHYAIDYELPNLIITQALPQISESVSASSFYSLARSNPLLRFRRSLLPAMSPPWANLAGLAIGGPLYGIYCVLYISSTYLLLQRTLGAHASPLYRSAIFVSGLVLFVAVTGNFVLTVVRPFLGFVAFLDGRAPAEFFNDNSQITTTIQNGFAALAILTSDGILIYRLWIVWARNKFVIILPILTLIGLAIALGLSVQTTTHVDSVAEDKGLTPGLVFTLVTNLYCTGLISWKVWNVTKSSSAVNGNNLRDFVVILVESATFFTAWGIFYMITHQINSDLQFVALIPLPAVAGITNALIQARIGMGKTLERRLPSTGQSLSFPTSPGAGTALRMTTLRGNDTMISRSDLMEIKPTSF</sequence>
<keyword evidence="1" id="KW-0812">Transmembrane</keyword>
<feature type="transmembrane region" description="Helical" evidence="1">
    <location>
        <begin position="176"/>
        <end position="198"/>
    </location>
</feature>
<proteinExistence type="predicted"/>
<feature type="transmembrane region" description="Helical" evidence="1">
    <location>
        <begin position="6"/>
        <end position="29"/>
    </location>
</feature>
<feature type="transmembrane region" description="Helical" evidence="1">
    <location>
        <begin position="280"/>
        <end position="300"/>
    </location>
</feature>
<name>A0A8H7D9W6_9AGAR</name>
<dbReference type="AlphaFoldDB" id="A0A8H7D9W6"/>
<dbReference type="EMBL" id="JACAZH010000007">
    <property type="protein sequence ID" value="KAF7364258.1"/>
    <property type="molecule type" value="Genomic_DNA"/>
</dbReference>
<protein>
    <submittedName>
        <fullName evidence="2">Uncharacterized protein</fullName>
    </submittedName>
</protein>
<evidence type="ECO:0000313" key="2">
    <source>
        <dbReference type="EMBL" id="KAF7364258.1"/>
    </source>
</evidence>
<keyword evidence="3" id="KW-1185">Reference proteome</keyword>
<evidence type="ECO:0000256" key="1">
    <source>
        <dbReference type="SAM" id="Phobius"/>
    </source>
</evidence>